<dbReference type="AlphaFoldDB" id="A0A450SIQ9"/>
<protein>
    <submittedName>
        <fullName evidence="1">Uncharacterized protein</fullName>
    </submittedName>
</protein>
<evidence type="ECO:0000313" key="1">
    <source>
        <dbReference type="EMBL" id="VFJ53251.1"/>
    </source>
</evidence>
<name>A0A450SIQ9_9GAMM</name>
<organism evidence="1">
    <name type="scientific">Candidatus Kentrum sp. FW</name>
    <dbReference type="NCBI Taxonomy" id="2126338"/>
    <lineage>
        <taxon>Bacteria</taxon>
        <taxon>Pseudomonadati</taxon>
        <taxon>Pseudomonadota</taxon>
        <taxon>Gammaproteobacteria</taxon>
        <taxon>Candidatus Kentrum</taxon>
    </lineage>
</organism>
<proteinExistence type="predicted"/>
<sequence length="144" mass="16208">MRGRIEGKGITYFRLDRNGNVLARELRAKTGSGILGFCRSEFGSGFAGLGAEFQTSPRLVVDLIFFAFPYSNHRHEYHILINPVDQSVADIAQLDLKAVRHATECGGRYARVFQPFGQFLPQRCFDLFISRSASQMDRVLGVVY</sequence>
<dbReference type="EMBL" id="CAADEW010000041">
    <property type="protein sequence ID" value="VFJ53251.1"/>
    <property type="molecule type" value="Genomic_DNA"/>
</dbReference>
<reference evidence="1" key="1">
    <citation type="submission" date="2019-02" db="EMBL/GenBank/DDBJ databases">
        <authorList>
            <person name="Gruber-Vodicka R. H."/>
            <person name="Seah K. B. B."/>
        </authorList>
    </citation>
    <scope>NUCLEOTIDE SEQUENCE</scope>
    <source>
        <strain evidence="1">BECK_BZ15</strain>
    </source>
</reference>
<gene>
    <name evidence="1" type="ORF">BECKFW1821A_GA0114235_10418</name>
</gene>
<accession>A0A450SIQ9</accession>